<name>A0A382I8V9_9ZZZZ</name>
<dbReference type="EMBL" id="UINC01065720">
    <property type="protein sequence ID" value="SVB95679.1"/>
    <property type="molecule type" value="Genomic_DNA"/>
</dbReference>
<evidence type="ECO:0000313" key="1">
    <source>
        <dbReference type="EMBL" id="SVB95679.1"/>
    </source>
</evidence>
<reference evidence="1" key="1">
    <citation type="submission" date="2018-05" db="EMBL/GenBank/DDBJ databases">
        <authorList>
            <person name="Lanie J.A."/>
            <person name="Ng W.-L."/>
            <person name="Kazmierczak K.M."/>
            <person name="Andrzejewski T.M."/>
            <person name="Davidsen T.M."/>
            <person name="Wayne K.J."/>
            <person name="Tettelin H."/>
            <person name="Glass J.I."/>
            <person name="Rusch D."/>
            <person name="Podicherti R."/>
            <person name="Tsui H.-C.T."/>
            <person name="Winkler M.E."/>
        </authorList>
    </citation>
    <scope>NUCLEOTIDE SEQUENCE</scope>
</reference>
<protein>
    <submittedName>
        <fullName evidence="1">Uncharacterized protein</fullName>
    </submittedName>
</protein>
<proteinExistence type="predicted"/>
<feature type="non-terminal residue" evidence="1">
    <location>
        <position position="31"/>
    </location>
</feature>
<gene>
    <name evidence="1" type="ORF">METZ01_LOCUS248533</name>
</gene>
<accession>A0A382I8V9</accession>
<organism evidence="1">
    <name type="scientific">marine metagenome</name>
    <dbReference type="NCBI Taxonomy" id="408172"/>
    <lineage>
        <taxon>unclassified sequences</taxon>
        <taxon>metagenomes</taxon>
        <taxon>ecological metagenomes</taxon>
    </lineage>
</organism>
<sequence length="31" mass="3395">MHIAAIQDSPAFLNRSATLDIVQNRIIEAGE</sequence>
<dbReference type="AlphaFoldDB" id="A0A382I8V9"/>